<dbReference type="Proteomes" id="UP000078542">
    <property type="component" value="Unassembled WGS sequence"/>
</dbReference>
<protein>
    <submittedName>
        <fullName evidence="1">Uncharacterized protein</fullName>
    </submittedName>
</protein>
<name>A0A195CLJ4_9HYME</name>
<dbReference type="EMBL" id="KQ977622">
    <property type="protein sequence ID" value="KYN01352.1"/>
    <property type="molecule type" value="Genomic_DNA"/>
</dbReference>
<organism evidence="1 2">
    <name type="scientific">Cyphomyrmex costatus</name>
    <dbReference type="NCBI Taxonomy" id="456900"/>
    <lineage>
        <taxon>Eukaryota</taxon>
        <taxon>Metazoa</taxon>
        <taxon>Ecdysozoa</taxon>
        <taxon>Arthropoda</taxon>
        <taxon>Hexapoda</taxon>
        <taxon>Insecta</taxon>
        <taxon>Pterygota</taxon>
        <taxon>Neoptera</taxon>
        <taxon>Endopterygota</taxon>
        <taxon>Hymenoptera</taxon>
        <taxon>Apocrita</taxon>
        <taxon>Aculeata</taxon>
        <taxon>Formicoidea</taxon>
        <taxon>Formicidae</taxon>
        <taxon>Myrmicinae</taxon>
        <taxon>Cyphomyrmex</taxon>
    </lineage>
</organism>
<accession>A0A195CLJ4</accession>
<reference evidence="1 2" key="1">
    <citation type="submission" date="2016-03" db="EMBL/GenBank/DDBJ databases">
        <title>Cyphomyrmex costatus WGS genome.</title>
        <authorList>
            <person name="Nygaard S."/>
            <person name="Hu H."/>
            <person name="Boomsma J."/>
            <person name="Zhang G."/>
        </authorList>
    </citation>
    <scope>NUCLEOTIDE SEQUENCE [LARGE SCALE GENOMIC DNA]</scope>
    <source>
        <strain evidence="1">MS0001</strain>
        <tissue evidence="1">Whole body</tissue>
    </source>
</reference>
<gene>
    <name evidence="1" type="ORF">ALC62_07971</name>
</gene>
<proteinExistence type="predicted"/>
<evidence type="ECO:0000313" key="1">
    <source>
        <dbReference type="EMBL" id="KYN01352.1"/>
    </source>
</evidence>
<keyword evidence="2" id="KW-1185">Reference proteome</keyword>
<dbReference type="AlphaFoldDB" id="A0A195CLJ4"/>
<evidence type="ECO:0000313" key="2">
    <source>
        <dbReference type="Proteomes" id="UP000078542"/>
    </source>
</evidence>
<sequence length="96" mass="11320">MFVECHQLNLYHGRASTIPLTGRAEELLLVLVPTYEQSEDRESFGQPSARIQHPLDRVSRRHCDTRRNRKMQEVNYDFAVYDVSPVFSFDNFFVKL</sequence>